<evidence type="ECO:0000256" key="4">
    <source>
        <dbReference type="ARBA" id="ARBA00015492"/>
    </source>
</evidence>
<dbReference type="PIRSF" id="PIRSF004930">
    <property type="entry name" value="Tln_factor_SUA5"/>
    <property type="match status" value="1"/>
</dbReference>
<evidence type="ECO:0000256" key="9">
    <source>
        <dbReference type="ARBA" id="ARBA00022741"/>
    </source>
</evidence>
<dbReference type="Proteomes" id="UP000660024">
    <property type="component" value="Unassembled WGS sequence"/>
</dbReference>
<keyword evidence="7 13" id="KW-0819">tRNA processing</keyword>
<evidence type="ECO:0000256" key="8">
    <source>
        <dbReference type="ARBA" id="ARBA00022695"/>
    </source>
</evidence>
<dbReference type="InterPro" id="IPR005145">
    <property type="entry name" value="Sua5_C"/>
</dbReference>
<evidence type="ECO:0000256" key="1">
    <source>
        <dbReference type="ARBA" id="ARBA00004496"/>
    </source>
</evidence>
<dbReference type="EMBL" id="JAEHFY010000008">
    <property type="protein sequence ID" value="MBK0382760.1"/>
    <property type="molecule type" value="Genomic_DNA"/>
</dbReference>
<name>A0ABS1BIP5_9SPHI</name>
<dbReference type="InterPro" id="IPR017945">
    <property type="entry name" value="DHBP_synth_RibB-like_a/b_dom"/>
</dbReference>
<protein>
    <recommendedName>
        <fullName evidence="4 13">Threonylcarbamoyl-AMP synthase</fullName>
        <shortName evidence="13">TC-AMP synthase</shortName>
        <ecNumber evidence="3 13">2.7.7.87</ecNumber>
    </recommendedName>
    <alternativeName>
        <fullName evidence="11 13">L-threonylcarbamoyladenylate synthase</fullName>
    </alternativeName>
</protein>
<evidence type="ECO:0000313" key="16">
    <source>
        <dbReference type="Proteomes" id="UP000660024"/>
    </source>
</evidence>
<dbReference type="PANTHER" id="PTHR17490:SF16">
    <property type="entry name" value="THREONYLCARBAMOYL-AMP SYNTHASE"/>
    <property type="match status" value="1"/>
</dbReference>
<dbReference type="Gene3D" id="3.40.50.11030">
    <property type="entry name" value="Threonylcarbamoyl-AMP synthase, C-terminal domain"/>
    <property type="match status" value="1"/>
</dbReference>
<proteinExistence type="inferred from homology"/>
<dbReference type="PROSITE" id="PS51163">
    <property type="entry name" value="YRDC"/>
    <property type="match status" value="1"/>
</dbReference>
<evidence type="ECO:0000256" key="11">
    <source>
        <dbReference type="ARBA" id="ARBA00029774"/>
    </source>
</evidence>
<comment type="caution">
    <text evidence="15">The sequence shown here is derived from an EMBL/GenBank/DDBJ whole genome shotgun (WGS) entry which is preliminary data.</text>
</comment>
<evidence type="ECO:0000256" key="5">
    <source>
        <dbReference type="ARBA" id="ARBA00022490"/>
    </source>
</evidence>
<keyword evidence="8 13" id="KW-0548">Nucleotidyltransferase</keyword>
<comment type="catalytic activity">
    <reaction evidence="12 13">
        <text>L-threonine + hydrogencarbonate + ATP = L-threonylcarbamoyladenylate + diphosphate + H2O</text>
        <dbReference type="Rhea" id="RHEA:36407"/>
        <dbReference type="ChEBI" id="CHEBI:15377"/>
        <dbReference type="ChEBI" id="CHEBI:17544"/>
        <dbReference type="ChEBI" id="CHEBI:30616"/>
        <dbReference type="ChEBI" id="CHEBI:33019"/>
        <dbReference type="ChEBI" id="CHEBI:57926"/>
        <dbReference type="ChEBI" id="CHEBI:73682"/>
        <dbReference type="EC" id="2.7.7.87"/>
    </reaction>
</comment>
<comment type="subcellular location">
    <subcellularLocation>
        <location evidence="1 13">Cytoplasm</location>
    </subcellularLocation>
</comment>
<sequence length="319" mass="35265">MMISTDLKKAIAVLNNDDIIGFPTETVYGLAGNIFSETAIKKIYQLKKRPLFNPLIVHIKSIEGLDNIARDIPTSAQKLAKTFWPGPLTLLLKKKEIIPDYITSGNKTVAVRIPNHAVALALLQQLEFPLAAPSANPYTRISPTSAKHVEDYFGKQLKVILDGGHCKSGVESTIIGFDGEQPIVYRYGAISQEDIEAVVGKVKIINKNEKKPEAPGMALKHYAPRSLLHLTDHILDDLKLFPNKKIGFLLFNKALASVNEDHQIVLSASADLKEATKNLYAALHKLDSKGFDVIIAERFPNNNLGKTINDRLERAMVKV</sequence>
<evidence type="ECO:0000256" key="13">
    <source>
        <dbReference type="PIRNR" id="PIRNR004930"/>
    </source>
</evidence>
<dbReference type="RefSeq" id="WP_200585537.1">
    <property type="nucleotide sequence ID" value="NZ_JAEHFY010000008.1"/>
</dbReference>
<dbReference type="Gene3D" id="3.90.870.10">
    <property type="entry name" value="DHBP synthase"/>
    <property type="match status" value="1"/>
</dbReference>
<keyword evidence="5 13" id="KW-0963">Cytoplasm</keyword>
<gene>
    <name evidence="15" type="ORF">I5M32_07290</name>
</gene>
<reference evidence="15 16" key="1">
    <citation type="submission" date="2020-12" db="EMBL/GenBank/DDBJ databases">
        <title>Bacterial novel species Pedobacter sp. SD-b isolated from soil.</title>
        <authorList>
            <person name="Jung H.-Y."/>
        </authorList>
    </citation>
    <scope>NUCLEOTIDE SEQUENCE [LARGE SCALE GENOMIC DNA]</scope>
    <source>
        <strain evidence="15 16">SD-b</strain>
    </source>
</reference>
<organism evidence="15 16">
    <name type="scientific">Pedobacter segetis</name>
    <dbReference type="NCBI Taxonomy" id="2793069"/>
    <lineage>
        <taxon>Bacteria</taxon>
        <taxon>Pseudomonadati</taxon>
        <taxon>Bacteroidota</taxon>
        <taxon>Sphingobacteriia</taxon>
        <taxon>Sphingobacteriales</taxon>
        <taxon>Sphingobacteriaceae</taxon>
        <taxon>Pedobacter</taxon>
    </lineage>
</organism>
<dbReference type="Pfam" id="PF01300">
    <property type="entry name" value="Sua5_yciO_yrdC"/>
    <property type="match status" value="1"/>
</dbReference>
<comment type="similarity">
    <text evidence="2 13">Belongs to the SUA5 family.</text>
</comment>
<dbReference type="SUPFAM" id="SSF55821">
    <property type="entry name" value="YrdC/RibB"/>
    <property type="match status" value="1"/>
</dbReference>
<dbReference type="PANTHER" id="PTHR17490">
    <property type="entry name" value="SUA5"/>
    <property type="match status" value="1"/>
</dbReference>
<dbReference type="InterPro" id="IPR038385">
    <property type="entry name" value="Sua5/YwlC_C"/>
</dbReference>
<dbReference type="EC" id="2.7.7.87" evidence="3 13"/>
<evidence type="ECO:0000256" key="7">
    <source>
        <dbReference type="ARBA" id="ARBA00022694"/>
    </source>
</evidence>
<evidence type="ECO:0000256" key="12">
    <source>
        <dbReference type="ARBA" id="ARBA00048366"/>
    </source>
</evidence>
<evidence type="ECO:0000256" key="6">
    <source>
        <dbReference type="ARBA" id="ARBA00022679"/>
    </source>
</evidence>
<comment type="function">
    <text evidence="13">Required for the formation of a threonylcarbamoyl group on adenosine at position 37 (t(6)A37) in tRNAs that read codons beginning with adenine.</text>
</comment>
<keyword evidence="9 13" id="KW-0547">Nucleotide-binding</keyword>
<dbReference type="InterPro" id="IPR006070">
    <property type="entry name" value="Sua5-like_dom"/>
</dbReference>
<dbReference type="InterPro" id="IPR050156">
    <property type="entry name" value="TC-AMP_synthase_SUA5"/>
</dbReference>
<evidence type="ECO:0000256" key="10">
    <source>
        <dbReference type="ARBA" id="ARBA00022840"/>
    </source>
</evidence>
<evidence type="ECO:0000256" key="2">
    <source>
        <dbReference type="ARBA" id="ARBA00007663"/>
    </source>
</evidence>
<dbReference type="Pfam" id="PF03481">
    <property type="entry name" value="Sua5_C"/>
    <property type="match status" value="1"/>
</dbReference>
<keyword evidence="16" id="KW-1185">Reference proteome</keyword>
<feature type="domain" description="YrdC-like" evidence="14">
    <location>
        <begin position="4"/>
        <end position="190"/>
    </location>
</feature>
<dbReference type="NCBIfam" id="TIGR00057">
    <property type="entry name" value="L-threonylcarbamoyladenylate synthase"/>
    <property type="match status" value="1"/>
</dbReference>
<dbReference type="InterPro" id="IPR010923">
    <property type="entry name" value="T(6)A37_SUA5"/>
</dbReference>
<accession>A0ABS1BIP5</accession>
<evidence type="ECO:0000256" key="3">
    <source>
        <dbReference type="ARBA" id="ARBA00012584"/>
    </source>
</evidence>
<evidence type="ECO:0000313" key="15">
    <source>
        <dbReference type="EMBL" id="MBK0382760.1"/>
    </source>
</evidence>
<evidence type="ECO:0000259" key="14">
    <source>
        <dbReference type="PROSITE" id="PS51163"/>
    </source>
</evidence>
<keyword evidence="6 13" id="KW-0808">Transferase</keyword>
<keyword evidence="10 13" id="KW-0067">ATP-binding</keyword>